<keyword evidence="3 5" id="KW-0699">rRNA-binding</keyword>
<evidence type="ECO:0000256" key="2">
    <source>
        <dbReference type="ARBA" id="ARBA00023274"/>
    </source>
</evidence>
<dbReference type="Pfam" id="PF00347">
    <property type="entry name" value="Ribosomal_L6"/>
    <property type="match status" value="2"/>
</dbReference>
<keyword evidence="8" id="KW-1185">Reference proteome</keyword>
<dbReference type="InterPro" id="IPR020040">
    <property type="entry name" value="Ribosomal_uL6_a/b-dom"/>
</dbReference>
<dbReference type="InterPro" id="IPR000702">
    <property type="entry name" value="Ribosomal_uL6-like"/>
</dbReference>
<evidence type="ECO:0000256" key="3">
    <source>
        <dbReference type="HAMAP-Rule" id="MF_01365"/>
    </source>
</evidence>
<keyword evidence="2 3" id="KW-0687">Ribonucleoprotein</keyword>
<dbReference type="PANTHER" id="PTHR11655">
    <property type="entry name" value="60S/50S RIBOSOMAL PROTEIN L6/L9"/>
    <property type="match status" value="1"/>
</dbReference>
<dbReference type="InterPro" id="IPR002358">
    <property type="entry name" value="Ribosomal_uL6_CS"/>
</dbReference>
<keyword evidence="3 5" id="KW-0694">RNA-binding</keyword>
<dbReference type="InterPro" id="IPR019906">
    <property type="entry name" value="Ribosomal_uL6_bac-type"/>
</dbReference>
<evidence type="ECO:0000256" key="5">
    <source>
        <dbReference type="RuleBase" id="RU003870"/>
    </source>
</evidence>
<feature type="domain" description="Large ribosomal subunit protein uL6 alpha-beta" evidence="6">
    <location>
        <begin position="91"/>
        <end position="164"/>
    </location>
</feature>
<dbReference type="Gene3D" id="3.90.930.12">
    <property type="entry name" value="Ribosomal protein L6, alpha-beta domain"/>
    <property type="match status" value="2"/>
</dbReference>
<evidence type="ECO:0000313" key="7">
    <source>
        <dbReference type="EMBL" id="MCW7752451.1"/>
    </source>
</evidence>
<evidence type="ECO:0000259" key="6">
    <source>
        <dbReference type="Pfam" id="PF00347"/>
    </source>
</evidence>
<dbReference type="InterPro" id="IPR036789">
    <property type="entry name" value="Ribosomal_uL6-like_a/b-dom_sf"/>
</dbReference>
<dbReference type="PROSITE" id="PS00525">
    <property type="entry name" value="RIBOSOMAL_L6_1"/>
    <property type="match status" value="1"/>
</dbReference>
<evidence type="ECO:0000256" key="4">
    <source>
        <dbReference type="RuleBase" id="RU003869"/>
    </source>
</evidence>
<dbReference type="PRINTS" id="PR00059">
    <property type="entry name" value="RIBOSOMALL6"/>
</dbReference>
<comment type="function">
    <text evidence="3 5">This protein binds to the 23S rRNA, and is important in its secondary structure. It is located near the subunit interface in the base of the L7/L12 stalk, and near the tRNA binding site of the peptidyltransferase center.</text>
</comment>
<feature type="domain" description="Large ribosomal subunit protein uL6 alpha-beta" evidence="6">
    <location>
        <begin position="11"/>
        <end position="82"/>
    </location>
</feature>
<comment type="caution">
    <text evidence="7">The sequence shown here is derived from an EMBL/GenBank/DDBJ whole genome shotgun (WGS) entry which is preliminary data.</text>
</comment>
<sequence length="178" mass="19195">MSRIGKKPIQVPSKVTVNYTNRTVGIEGPLGKLAREIHPSVDLEIQDGVINVVPLSDDRQSVAFQGMTRALVANMVTGVSDGFKKVLQINGIGYRAELKSDVLTLFVGYSNPVGYPVPNGISLSVEKNNDITVSGIDKQQVGQVAAEIRAVRPPEPYKGKGIKYADEHIIRKAGKSAK</sequence>
<dbReference type="GO" id="GO:0005840">
    <property type="term" value="C:ribosome"/>
    <property type="evidence" value="ECO:0007669"/>
    <property type="project" value="UniProtKB-KW"/>
</dbReference>
<organism evidence="7 8">
    <name type="scientific">Desulfobotulus pelophilus</name>
    <dbReference type="NCBI Taxonomy" id="2823377"/>
    <lineage>
        <taxon>Bacteria</taxon>
        <taxon>Pseudomonadati</taxon>
        <taxon>Thermodesulfobacteriota</taxon>
        <taxon>Desulfobacteria</taxon>
        <taxon>Desulfobacterales</taxon>
        <taxon>Desulfobacteraceae</taxon>
        <taxon>Desulfobotulus</taxon>
    </lineage>
</organism>
<proteinExistence type="inferred from homology"/>
<dbReference type="SUPFAM" id="SSF56053">
    <property type="entry name" value="Ribosomal protein L6"/>
    <property type="match status" value="2"/>
</dbReference>
<dbReference type="HAMAP" id="MF_01365_B">
    <property type="entry name" value="Ribosomal_uL6_B"/>
    <property type="match status" value="1"/>
</dbReference>
<evidence type="ECO:0000313" key="8">
    <source>
        <dbReference type="Proteomes" id="UP001209681"/>
    </source>
</evidence>
<protein>
    <recommendedName>
        <fullName evidence="3">Large ribosomal subunit protein uL6</fullName>
    </recommendedName>
</protein>
<comment type="subunit">
    <text evidence="3">Part of the 50S ribosomal subunit.</text>
</comment>
<gene>
    <name evidence="3 7" type="primary">rplF</name>
    <name evidence="7" type="ORF">OOT00_00465</name>
</gene>
<reference evidence="7 8" key="1">
    <citation type="submission" date="2022-11" db="EMBL/GenBank/DDBJ databases">
        <title>Desulfobotulus tamanensis H1 sp. nov. - anaerobic, alkaliphilic, sulphate reducing bacterium isolated from terrestrial mud volcano.</title>
        <authorList>
            <person name="Frolova A."/>
            <person name="Merkel A.Y."/>
            <person name="Slobodkin A.I."/>
        </authorList>
    </citation>
    <scope>NUCLEOTIDE SEQUENCE [LARGE SCALE GENOMIC DNA]</scope>
    <source>
        <strain evidence="7 8">H1</strain>
    </source>
</reference>
<dbReference type="NCBIfam" id="TIGR03654">
    <property type="entry name" value="L6_bact"/>
    <property type="match status" value="1"/>
</dbReference>
<comment type="similarity">
    <text evidence="3 4">Belongs to the universal ribosomal protein uL6 family.</text>
</comment>
<dbReference type="Proteomes" id="UP001209681">
    <property type="component" value="Unassembled WGS sequence"/>
</dbReference>
<dbReference type="PANTHER" id="PTHR11655:SF14">
    <property type="entry name" value="LARGE RIBOSOMAL SUBUNIT PROTEIN UL6M"/>
    <property type="match status" value="1"/>
</dbReference>
<dbReference type="EMBL" id="JAPFPW010000001">
    <property type="protein sequence ID" value="MCW7752451.1"/>
    <property type="molecule type" value="Genomic_DNA"/>
</dbReference>
<name>A0ABT3N4R4_9BACT</name>
<dbReference type="PIRSF" id="PIRSF002162">
    <property type="entry name" value="Ribosomal_L6"/>
    <property type="match status" value="1"/>
</dbReference>
<keyword evidence="1 3" id="KW-0689">Ribosomal protein</keyword>
<accession>A0ABT3N4R4</accession>
<evidence type="ECO:0000256" key="1">
    <source>
        <dbReference type="ARBA" id="ARBA00022980"/>
    </source>
</evidence>
<dbReference type="RefSeq" id="WP_265423320.1">
    <property type="nucleotide sequence ID" value="NZ_JAPFPW010000001.1"/>
</dbReference>